<evidence type="ECO:0000256" key="2">
    <source>
        <dbReference type="SAM" id="MobiDB-lite"/>
    </source>
</evidence>
<keyword evidence="5" id="KW-1185">Reference proteome</keyword>
<reference evidence="4 5" key="1">
    <citation type="submission" date="2017-02" db="EMBL/GenBank/DDBJ databases">
        <title>The new phylogeny of genus Mycobacterium.</title>
        <authorList>
            <person name="Tortoli E."/>
            <person name="Trovato A."/>
            <person name="Cirillo D.M."/>
        </authorList>
    </citation>
    <scope>NUCLEOTIDE SEQUENCE [LARGE SCALE GENOMIC DNA]</scope>
    <source>
        <strain evidence="4 5">DSM 45230</strain>
    </source>
</reference>
<comment type="caution">
    <text evidence="3">The sequence shown here is derived from an EMBL/GenBank/DDBJ whole genome shotgun (WGS) entry which is preliminary data.</text>
</comment>
<dbReference type="EMBL" id="MVHD01000016">
    <property type="protein sequence ID" value="OQZ90640.1"/>
    <property type="molecule type" value="Genomic_DNA"/>
</dbReference>
<comment type="similarity">
    <text evidence="1">Belongs to the enoyl-CoA hydratase/isomerase family.</text>
</comment>
<dbReference type="Gene3D" id="3.90.226.10">
    <property type="entry name" value="2-enoyl-CoA Hydratase, Chain A, domain 1"/>
    <property type="match status" value="1"/>
</dbReference>
<organism evidence="3 6">
    <name type="scientific">Mycobacterium alsense</name>
    <dbReference type="NCBI Taxonomy" id="324058"/>
    <lineage>
        <taxon>Bacteria</taxon>
        <taxon>Bacillati</taxon>
        <taxon>Actinomycetota</taxon>
        <taxon>Actinomycetes</taxon>
        <taxon>Mycobacteriales</taxon>
        <taxon>Mycobacteriaceae</taxon>
        <taxon>Mycobacterium</taxon>
    </lineage>
</organism>
<evidence type="ECO:0000313" key="6">
    <source>
        <dbReference type="Proteomes" id="UP001141650"/>
    </source>
</evidence>
<dbReference type="EMBL" id="JACKVH010000017">
    <property type="protein sequence ID" value="MCV7381339.1"/>
    <property type="molecule type" value="Genomic_DNA"/>
</dbReference>
<dbReference type="InterPro" id="IPR029045">
    <property type="entry name" value="ClpP/crotonase-like_dom_sf"/>
</dbReference>
<reference evidence="3" key="2">
    <citation type="submission" date="2020-07" db="EMBL/GenBank/DDBJ databases">
        <authorList>
            <person name="Pettersson B.M.F."/>
            <person name="Behra P.R.K."/>
            <person name="Ramesh M."/>
            <person name="Das S."/>
            <person name="Dasgupta S."/>
            <person name="Kirsebom L.A."/>
        </authorList>
    </citation>
    <scope>NUCLEOTIDE SEQUENCE</scope>
    <source>
        <strain evidence="3">CCUG 55640</strain>
    </source>
</reference>
<dbReference type="Proteomes" id="UP001141650">
    <property type="component" value="Unassembled WGS sequence"/>
</dbReference>
<dbReference type="NCBIfam" id="NF006140">
    <property type="entry name" value="PRK08290.1"/>
    <property type="match status" value="1"/>
</dbReference>
<evidence type="ECO:0000256" key="1">
    <source>
        <dbReference type="ARBA" id="ARBA00005254"/>
    </source>
</evidence>
<proteinExistence type="inferred from homology"/>
<dbReference type="PANTHER" id="PTHR43802:SF1">
    <property type="entry name" value="IP11341P-RELATED"/>
    <property type="match status" value="1"/>
</dbReference>
<accession>A0AA42C2B9</accession>
<dbReference type="Pfam" id="PF00378">
    <property type="entry name" value="ECH_1"/>
    <property type="match status" value="2"/>
</dbReference>
<dbReference type="PANTHER" id="PTHR43802">
    <property type="entry name" value="ENOYL-COA HYDRATASE"/>
    <property type="match status" value="1"/>
</dbReference>
<evidence type="ECO:0000313" key="4">
    <source>
        <dbReference type="EMBL" id="OQZ90640.1"/>
    </source>
</evidence>
<dbReference type="SUPFAM" id="SSF52096">
    <property type="entry name" value="ClpP/crotonase"/>
    <property type="match status" value="1"/>
</dbReference>
<dbReference type="GO" id="GO:0003824">
    <property type="term" value="F:catalytic activity"/>
    <property type="evidence" value="ECO:0007669"/>
    <property type="project" value="UniProtKB-ARBA"/>
</dbReference>
<name>A0AA42C2B9_9MYCO</name>
<sequence length="315" mass="34588">MSVTGTGPVDRPPDERFVQDFAFIRYETLDEGRIAAITLDRPKQRNAQTRGMLVELGVAFERAEADDTVRVVILRGAGPCFSAGHDLGSADDVRERSPGPGGHPTYRCNGGTFGGVESRNRQEWHYFFENTKRWRNLRKITIAQVHGTVLSAGLMLAWCCDLIVAGQDTVFADVVGTRLGMCGVEYFGHPWEFGPRKAKELLLTGDSIGADEAHSLGMVSKVFPDAELIDSTIEFARRIAKLPTMPALLIKESVNQTVDAMGFSTALDGCFKIHQLNHAHWGEITGGKLSYGTVEHGLDDWRAAPDILPAAKHRP</sequence>
<dbReference type="FunFam" id="3.90.226.10:FF:000083">
    <property type="entry name" value="Enoyl-CoA hydratase EchA13"/>
    <property type="match status" value="1"/>
</dbReference>
<dbReference type="RefSeq" id="WP_083138156.1">
    <property type="nucleotide sequence ID" value="NZ_JACKVH010000017.1"/>
</dbReference>
<dbReference type="InterPro" id="IPR001753">
    <property type="entry name" value="Enoyl-CoA_hydra/iso"/>
</dbReference>
<dbReference type="CDD" id="cd06558">
    <property type="entry name" value="crotonase-like"/>
    <property type="match status" value="1"/>
</dbReference>
<evidence type="ECO:0000313" key="3">
    <source>
        <dbReference type="EMBL" id="MCV7381339.1"/>
    </source>
</evidence>
<dbReference type="Proteomes" id="UP000192319">
    <property type="component" value="Unassembled WGS sequence"/>
</dbReference>
<dbReference type="AlphaFoldDB" id="A0AA42C2B9"/>
<gene>
    <name evidence="4" type="ORF">BST11_11845</name>
    <name evidence="3" type="ORF">H7K38_22170</name>
</gene>
<protein>
    <submittedName>
        <fullName evidence="3">Enoyl-CoA hydratase</fullName>
    </submittedName>
</protein>
<feature type="region of interest" description="Disordered" evidence="2">
    <location>
        <begin position="88"/>
        <end position="108"/>
    </location>
</feature>
<reference evidence="3" key="3">
    <citation type="journal article" date="2022" name="BMC Genomics">
        <title>Comparative genome analysis of mycobacteria focusing on tRNA and non-coding RNA.</title>
        <authorList>
            <person name="Behra P.R.K."/>
            <person name="Pettersson B.M.F."/>
            <person name="Ramesh M."/>
            <person name="Das S."/>
            <person name="Dasgupta S."/>
            <person name="Kirsebom L.A."/>
        </authorList>
    </citation>
    <scope>NUCLEOTIDE SEQUENCE</scope>
    <source>
        <strain evidence="3">CCUG 55640</strain>
    </source>
</reference>
<evidence type="ECO:0000313" key="5">
    <source>
        <dbReference type="Proteomes" id="UP000192319"/>
    </source>
</evidence>